<dbReference type="RefSeq" id="WP_145169750.1">
    <property type="nucleotide sequence ID" value="NZ_CP036525.1"/>
</dbReference>
<evidence type="ECO:0000313" key="2">
    <source>
        <dbReference type="EMBL" id="QDT04222.1"/>
    </source>
</evidence>
<reference evidence="2 3" key="1">
    <citation type="submission" date="2019-02" db="EMBL/GenBank/DDBJ databases">
        <title>Deep-cultivation of Planctomycetes and their phenomic and genomic characterization uncovers novel biology.</title>
        <authorList>
            <person name="Wiegand S."/>
            <person name="Jogler M."/>
            <person name="Boedeker C."/>
            <person name="Pinto D."/>
            <person name="Vollmers J."/>
            <person name="Rivas-Marin E."/>
            <person name="Kohn T."/>
            <person name="Peeters S.H."/>
            <person name="Heuer A."/>
            <person name="Rast P."/>
            <person name="Oberbeckmann S."/>
            <person name="Bunk B."/>
            <person name="Jeske O."/>
            <person name="Meyerdierks A."/>
            <person name="Storesund J.E."/>
            <person name="Kallscheuer N."/>
            <person name="Luecker S."/>
            <person name="Lage O.M."/>
            <person name="Pohl T."/>
            <person name="Merkel B.J."/>
            <person name="Hornburger P."/>
            <person name="Mueller R.-W."/>
            <person name="Bruemmer F."/>
            <person name="Labrenz M."/>
            <person name="Spormann A.M."/>
            <person name="Op den Camp H."/>
            <person name="Overmann J."/>
            <person name="Amann R."/>
            <person name="Jetten M.S.M."/>
            <person name="Mascher T."/>
            <person name="Medema M.H."/>
            <person name="Devos D.P."/>
            <person name="Kaster A.-K."/>
            <person name="Ovreas L."/>
            <person name="Rohde M."/>
            <person name="Galperin M.Y."/>
            <person name="Jogler C."/>
        </authorList>
    </citation>
    <scope>NUCLEOTIDE SEQUENCE [LARGE SCALE GENOMIC DNA]</scope>
    <source>
        <strain evidence="2 3">K22_7</strain>
    </source>
</reference>
<dbReference type="OrthoDB" id="258364at2"/>
<organism evidence="2 3">
    <name type="scientific">Rubripirellula lacrimiformis</name>
    <dbReference type="NCBI Taxonomy" id="1930273"/>
    <lineage>
        <taxon>Bacteria</taxon>
        <taxon>Pseudomonadati</taxon>
        <taxon>Planctomycetota</taxon>
        <taxon>Planctomycetia</taxon>
        <taxon>Pirellulales</taxon>
        <taxon>Pirellulaceae</taxon>
        <taxon>Rubripirellula</taxon>
    </lineage>
</organism>
<dbReference type="InterPro" id="IPR007421">
    <property type="entry name" value="Schlafen_AlbA_2_dom"/>
</dbReference>
<evidence type="ECO:0000313" key="3">
    <source>
        <dbReference type="Proteomes" id="UP000318538"/>
    </source>
</evidence>
<sequence length="558" mass="63139">MTKHTDAELKRTLTRLIAAWESEVVEFKNVGDSYSTSDIGKYLTALANEANLRDVDTAWLVFGVDNKTREIVDSDYRRDRARLDGLKQQMTEDSSPSICFREIHEIDVGGDRVLMFEIPAAPRGIAISWNGHYYARSGESLGPLSIAKQDEIRGQTLESDWTAGIVADAERRHLSDDAIEKARENFAIKHARSVDVDEVTSWDDRTFLDRASLTIDGQITRAALLLVGEPTSTHLLSPYLAQLVWKLVGPEQGNEIFTPPYLLATSALYERIRNVQIRILPADSLIAVEVAKYDQKIVLESIHNCIAHQDYRLGARIVVTEMLDRIVLENSGDFFEGHPDDYVFGTKTPRSYRNPFLMQAMTRLNMIDTLGYGIHRMYVGQARRYFPLPDYDVSEHGTVRLTIPGALVDEAYSRILIQKTDLPLEDVFALDRVQKGLPIESQALKRLRRAKLVEGRKNQLHVSEQVASITGDKARYIRTRAQDDAHYKQLILDFIGRFGSASREDVDELLLKNLSEALGEEQKRTKVSNLLTAMRRAGTIHNAGSRTQPRWKLGEEQS</sequence>
<proteinExistence type="predicted"/>
<accession>A0A517NAS0</accession>
<feature type="domain" description="Schlafen AlbA-2" evidence="1">
    <location>
        <begin position="21"/>
        <end position="141"/>
    </location>
</feature>
<dbReference type="AlphaFoldDB" id="A0A517NAS0"/>
<dbReference type="Gene3D" id="3.30.565.60">
    <property type="match status" value="1"/>
</dbReference>
<dbReference type="EMBL" id="CP036525">
    <property type="protein sequence ID" value="QDT04222.1"/>
    <property type="molecule type" value="Genomic_DNA"/>
</dbReference>
<dbReference type="Gene3D" id="3.30.950.30">
    <property type="entry name" value="Schlafen, AAA domain"/>
    <property type="match status" value="1"/>
</dbReference>
<dbReference type="Pfam" id="PF13749">
    <property type="entry name" value="HATPase_c_4"/>
    <property type="match status" value="1"/>
</dbReference>
<dbReference type="InterPro" id="IPR038475">
    <property type="entry name" value="RecG_C_sf"/>
</dbReference>
<dbReference type="Proteomes" id="UP000318538">
    <property type="component" value="Chromosome"/>
</dbReference>
<dbReference type="PANTHER" id="PTHR30595:SF6">
    <property type="entry name" value="SCHLAFEN ALBA-2 DOMAIN-CONTAINING PROTEIN"/>
    <property type="match status" value="1"/>
</dbReference>
<protein>
    <submittedName>
        <fullName evidence="2">Divergent AAA domain protein</fullName>
    </submittedName>
</protein>
<name>A0A517NAS0_9BACT</name>
<dbReference type="InterPro" id="IPR038461">
    <property type="entry name" value="Schlafen_AlbA_2_dom_sf"/>
</dbReference>
<keyword evidence="3" id="KW-1185">Reference proteome</keyword>
<dbReference type="Pfam" id="PF04326">
    <property type="entry name" value="SLFN_AlbA_2"/>
    <property type="match status" value="1"/>
</dbReference>
<dbReference type="KEGG" id="rlc:K227x_26120"/>
<dbReference type="PANTHER" id="PTHR30595">
    <property type="entry name" value="GLPR-RELATED TRANSCRIPTIONAL REPRESSOR"/>
    <property type="match status" value="1"/>
</dbReference>
<evidence type="ECO:0000259" key="1">
    <source>
        <dbReference type="Pfam" id="PF04326"/>
    </source>
</evidence>
<gene>
    <name evidence="2" type="ORF">K227x_26120</name>
</gene>